<feature type="domain" description="DUF202" evidence="6">
    <location>
        <begin position="29"/>
        <end position="91"/>
    </location>
</feature>
<feature type="transmembrane region" description="Helical" evidence="5">
    <location>
        <begin position="38"/>
        <end position="58"/>
    </location>
</feature>
<protein>
    <submittedName>
        <fullName evidence="7">DUF202 domain-containing protein</fullName>
    </submittedName>
</protein>
<evidence type="ECO:0000256" key="3">
    <source>
        <dbReference type="ARBA" id="ARBA00022989"/>
    </source>
</evidence>
<dbReference type="GO" id="GO:0012505">
    <property type="term" value="C:endomembrane system"/>
    <property type="evidence" value="ECO:0007669"/>
    <property type="project" value="UniProtKB-SubCell"/>
</dbReference>
<accession>A0A934WUY0</accession>
<keyword evidence="2 5" id="KW-0812">Transmembrane</keyword>
<dbReference type="InterPro" id="IPR003807">
    <property type="entry name" value="DUF202"/>
</dbReference>
<reference evidence="7" key="1">
    <citation type="submission" date="2021-01" db="EMBL/GenBank/DDBJ databases">
        <title>Marivirga aurantiaca sp. nov., isolated from intertidal surface sediments.</title>
        <authorList>
            <person name="Zhang M."/>
        </authorList>
    </citation>
    <scope>NUCLEOTIDE SEQUENCE</scope>
    <source>
        <strain evidence="7">S37H4</strain>
    </source>
</reference>
<gene>
    <name evidence="7" type="ORF">JKA74_00125</name>
</gene>
<comment type="subcellular location">
    <subcellularLocation>
        <location evidence="1">Endomembrane system</location>
        <topology evidence="1">Multi-pass membrane protein</topology>
    </subcellularLocation>
</comment>
<dbReference type="EMBL" id="JAEQBW010000001">
    <property type="protein sequence ID" value="MBK6263421.1"/>
    <property type="molecule type" value="Genomic_DNA"/>
</dbReference>
<dbReference type="AlphaFoldDB" id="A0A934WUY0"/>
<evidence type="ECO:0000256" key="5">
    <source>
        <dbReference type="SAM" id="Phobius"/>
    </source>
</evidence>
<dbReference type="Proteomes" id="UP000611723">
    <property type="component" value="Unassembled WGS sequence"/>
</dbReference>
<name>A0A934WUY0_9BACT</name>
<keyword evidence="3 5" id="KW-1133">Transmembrane helix</keyword>
<organism evidence="7 8">
    <name type="scientific">Marivirga aurantiaca</name>
    <dbReference type="NCBI Taxonomy" id="2802615"/>
    <lineage>
        <taxon>Bacteria</taxon>
        <taxon>Pseudomonadati</taxon>
        <taxon>Bacteroidota</taxon>
        <taxon>Cytophagia</taxon>
        <taxon>Cytophagales</taxon>
        <taxon>Marivirgaceae</taxon>
        <taxon>Marivirga</taxon>
    </lineage>
</organism>
<evidence type="ECO:0000256" key="4">
    <source>
        <dbReference type="ARBA" id="ARBA00023136"/>
    </source>
</evidence>
<evidence type="ECO:0000256" key="1">
    <source>
        <dbReference type="ARBA" id="ARBA00004127"/>
    </source>
</evidence>
<keyword evidence="4 5" id="KW-0472">Membrane</keyword>
<evidence type="ECO:0000259" key="6">
    <source>
        <dbReference type="Pfam" id="PF02656"/>
    </source>
</evidence>
<dbReference type="Pfam" id="PF02656">
    <property type="entry name" value="DUF202"/>
    <property type="match status" value="1"/>
</dbReference>
<comment type="caution">
    <text evidence="7">The sequence shown here is derived from an EMBL/GenBank/DDBJ whole genome shotgun (WGS) entry which is preliminary data.</text>
</comment>
<evidence type="ECO:0000313" key="7">
    <source>
        <dbReference type="EMBL" id="MBK6263421.1"/>
    </source>
</evidence>
<evidence type="ECO:0000256" key="2">
    <source>
        <dbReference type="ARBA" id="ARBA00022692"/>
    </source>
</evidence>
<dbReference type="RefSeq" id="WP_201429110.1">
    <property type="nucleotide sequence ID" value="NZ_JAEQBW010000001.1"/>
</dbReference>
<proteinExistence type="predicted"/>
<keyword evidence="8" id="KW-1185">Reference proteome</keyword>
<feature type="transmembrane region" description="Helical" evidence="5">
    <location>
        <begin position="64"/>
        <end position="87"/>
    </location>
</feature>
<sequence>MKKLRFPQIVPDYKNKERIILRDFLALERTTLANERTLFAYIRTSLYLILGGIGFVQLKDFENIRWLGFFSFGLSFLLIVFGLLRFYKLRKRLRKFYKEKDLDDIESIKEKLNEN</sequence>
<evidence type="ECO:0000313" key="8">
    <source>
        <dbReference type="Proteomes" id="UP000611723"/>
    </source>
</evidence>